<gene>
    <name evidence="1" type="ORF">S01H1_04149</name>
</gene>
<feature type="non-terminal residue" evidence="1">
    <location>
        <position position="49"/>
    </location>
</feature>
<accession>X0U2U9</accession>
<proteinExistence type="predicted"/>
<reference evidence="1" key="1">
    <citation type="journal article" date="2014" name="Front. Microbiol.">
        <title>High frequency of phylogenetically diverse reductive dehalogenase-homologous genes in deep subseafloor sedimentary metagenomes.</title>
        <authorList>
            <person name="Kawai M."/>
            <person name="Futagami T."/>
            <person name="Toyoda A."/>
            <person name="Takaki Y."/>
            <person name="Nishi S."/>
            <person name="Hori S."/>
            <person name="Arai W."/>
            <person name="Tsubouchi T."/>
            <person name="Morono Y."/>
            <person name="Uchiyama I."/>
            <person name="Ito T."/>
            <person name="Fujiyama A."/>
            <person name="Inagaki F."/>
            <person name="Takami H."/>
        </authorList>
    </citation>
    <scope>NUCLEOTIDE SEQUENCE</scope>
    <source>
        <strain evidence="1">Expedition CK06-06</strain>
    </source>
</reference>
<sequence length="49" mass="5798">MSYESFNIRPGMSTWVDMPESYKNAYREKFNTIPDTPMPQRHPEFGEAI</sequence>
<name>X0U2U9_9ZZZZ</name>
<comment type="caution">
    <text evidence="1">The sequence shown here is derived from an EMBL/GenBank/DDBJ whole genome shotgun (WGS) entry which is preliminary data.</text>
</comment>
<organism evidence="1">
    <name type="scientific">marine sediment metagenome</name>
    <dbReference type="NCBI Taxonomy" id="412755"/>
    <lineage>
        <taxon>unclassified sequences</taxon>
        <taxon>metagenomes</taxon>
        <taxon>ecological metagenomes</taxon>
    </lineage>
</organism>
<dbReference type="AlphaFoldDB" id="X0U2U9"/>
<evidence type="ECO:0000313" key="1">
    <source>
        <dbReference type="EMBL" id="GAF82785.1"/>
    </source>
</evidence>
<protein>
    <submittedName>
        <fullName evidence="1">Uncharacterized protein</fullName>
    </submittedName>
</protein>
<dbReference type="EMBL" id="BARS01002207">
    <property type="protein sequence ID" value="GAF82785.1"/>
    <property type="molecule type" value="Genomic_DNA"/>
</dbReference>